<evidence type="ECO:0000259" key="4">
    <source>
        <dbReference type="Pfam" id="PF16325"/>
    </source>
</evidence>
<gene>
    <name evidence="5" type="ORF">SAMN02744040_00756</name>
</gene>
<dbReference type="EMBL" id="FQXH01000007">
    <property type="protein sequence ID" value="SHH08227.1"/>
    <property type="molecule type" value="Genomic_DNA"/>
</dbReference>
<evidence type="ECO:0000256" key="1">
    <source>
        <dbReference type="ARBA" id="ARBA00022670"/>
    </source>
</evidence>
<dbReference type="AlphaFoldDB" id="A0A1M5Q1Q4"/>
<dbReference type="PANTHER" id="PTHR30217">
    <property type="entry name" value="PEPTIDASE U32 FAMILY"/>
    <property type="match status" value="1"/>
</dbReference>
<dbReference type="PROSITE" id="PS01276">
    <property type="entry name" value="PEPTIDASE_U32"/>
    <property type="match status" value="1"/>
</dbReference>
<evidence type="ECO:0000256" key="3">
    <source>
        <dbReference type="ARBA" id="ARBA00038374"/>
    </source>
</evidence>
<dbReference type="RefSeq" id="WP_072723780.1">
    <property type="nucleotide sequence ID" value="NZ_FQXH01000007.1"/>
</dbReference>
<dbReference type="Pfam" id="PF01136">
    <property type="entry name" value="Peptidase_U32"/>
    <property type="match status" value="1"/>
</dbReference>
<dbReference type="GO" id="GO:0008233">
    <property type="term" value="F:peptidase activity"/>
    <property type="evidence" value="ECO:0007669"/>
    <property type="project" value="UniProtKB-KW"/>
</dbReference>
<keyword evidence="1 5" id="KW-0645">Protease</keyword>
<dbReference type="Proteomes" id="UP000242520">
    <property type="component" value="Unassembled WGS sequence"/>
</dbReference>
<proteinExistence type="inferred from homology"/>
<keyword evidence="2" id="KW-0378">Hydrolase</keyword>
<organism evidence="5 6">
    <name type="scientific">Tepidibacter thalassicus DSM 15285</name>
    <dbReference type="NCBI Taxonomy" id="1123350"/>
    <lineage>
        <taxon>Bacteria</taxon>
        <taxon>Bacillati</taxon>
        <taxon>Bacillota</taxon>
        <taxon>Clostridia</taxon>
        <taxon>Peptostreptococcales</taxon>
        <taxon>Peptostreptococcaceae</taxon>
        <taxon>Tepidibacter</taxon>
    </lineage>
</organism>
<dbReference type="InterPro" id="IPR032525">
    <property type="entry name" value="Peptidase_U32_C"/>
</dbReference>
<protein>
    <submittedName>
        <fullName evidence="5">Putative protease</fullName>
    </submittedName>
</protein>
<sequence length="411" mass="47698">MEKVELLAPAGDLEKLKMAIIYGADAVYIGGEFFGLRAGAKNFTYEQMEEGVKFAHERGKKVYVTVNVIPHNEDFEGLDEYLKSLKKIGVDAVIVSDPGVLSVVKEVIPDMEVHLSTQANNTNYMSARFWYNQGVNRIVVARELSFKEIKQIKDNIPEDMEIEAFIHGAMCISYSGRCLISNYMTGRDANRGACAHPCRWQYYLVEEKRPGQYYPIYEDERGTFFFNSKDLCMIEYIPQIINSGIKSLKIEGRMKTAYYVATVVRAYRMAIDEYYKNPENWKFNPLWLEEIKKASHRDFTTGFYFEKPGSDEQHYGSSSYIRNYDFIGLVKEYDEKEDIAVVEQRNRMFTGDEIEIIGPNKDTVYTKIEKMWTIEGEEIDVAPHPRQIIKMKLNVPVKENYILRKEIKDEK</sequence>
<dbReference type="Pfam" id="PF16325">
    <property type="entry name" value="Peptidase_U32_C"/>
    <property type="match status" value="1"/>
</dbReference>
<evidence type="ECO:0000256" key="2">
    <source>
        <dbReference type="ARBA" id="ARBA00022801"/>
    </source>
</evidence>
<comment type="similarity">
    <text evidence="3">Belongs to the peptidase U32 family.</text>
</comment>
<evidence type="ECO:0000313" key="5">
    <source>
        <dbReference type="EMBL" id="SHH08227.1"/>
    </source>
</evidence>
<evidence type="ECO:0000313" key="6">
    <source>
        <dbReference type="Proteomes" id="UP000242520"/>
    </source>
</evidence>
<accession>A0A1M5Q1Q4</accession>
<dbReference type="InterPro" id="IPR001539">
    <property type="entry name" value="Peptidase_U32"/>
</dbReference>
<dbReference type="GO" id="GO:0006508">
    <property type="term" value="P:proteolysis"/>
    <property type="evidence" value="ECO:0007669"/>
    <property type="project" value="UniProtKB-KW"/>
</dbReference>
<reference evidence="6" key="1">
    <citation type="submission" date="2016-11" db="EMBL/GenBank/DDBJ databases">
        <authorList>
            <person name="Varghese N."/>
            <person name="Submissions S."/>
        </authorList>
    </citation>
    <scope>NUCLEOTIDE SEQUENCE [LARGE SCALE GENOMIC DNA]</scope>
    <source>
        <strain evidence="6">DSM 15285</strain>
    </source>
</reference>
<feature type="domain" description="Peptidase family U32 C-terminal" evidence="4">
    <location>
        <begin position="322"/>
        <end position="404"/>
    </location>
</feature>
<dbReference type="InterPro" id="IPR051454">
    <property type="entry name" value="RNA/ubiquinone_mod_enzymes"/>
</dbReference>
<dbReference type="STRING" id="1123350.SAMN02744040_00756"/>
<name>A0A1M5Q1Q4_9FIRM</name>
<dbReference type="Gene3D" id="2.40.30.10">
    <property type="entry name" value="Translation factors"/>
    <property type="match status" value="1"/>
</dbReference>
<dbReference type="PANTHER" id="PTHR30217:SF6">
    <property type="entry name" value="TRNA HYDROXYLATION PROTEIN P"/>
    <property type="match status" value="1"/>
</dbReference>
<keyword evidence="6" id="KW-1185">Reference proteome</keyword>
<dbReference type="OrthoDB" id="9807498at2"/>